<evidence type="ECO:0000259" key="2">
    <source>
        <dbReference type="PROSITE" id="PS50043"/>
    </source>
</evidence>
<dbReference type="Gene3D" id="1.10.10.10">
    <property type="entry name" value="Winged helix-like DNA-binding domain superfamily/Winged helix DNA-binding domain"/>
    <property type="match status" value="1"/>
</dbReference>
<evidence type="ECO:0000313" key="3">
    <source>
        <dbReference type="EMBL" id="NVK76099.1"/>
    </source>
</evidence>
<evidence type="ECO:0000256" key="1">
    <source>
        <dbReference type="SAM" id="MobiDB-lite"/>
    </source>
</evidence>
<dbReference type="InterPro" id="IPR036388">
    <property type="entry name" value="WH-like_DNA-bd_sf"/>
</dbReference>
<dbReference type="Pfam" id="PF25872">
    <property type="entry name" value="HTH_77"/>
    <property type="match status" value="1"/>
</dbReference>
<protein>
    <recommendedName>
        <fullName evidence="2">HTH luxR-type domain-containing protein</fullName>
    </recommendedName>
</protein>
<evidence type="ECO:0000313" key="4">
    <source>
        <dbReference type="Proteomes" id="UP000587462"/>
    </source>
</evidence>
<dbReference type="AlphaFoldDB" id="A0A7Y7AZ89"/>
<dbReference type="PANTHER" id="PTHR47691:SF3">
    <property type="entry name" value="HTH-TYPE TRANSCRIPTIONAL REGULATOR RV0890C-RELATED"/>
    <property type="match status" value="1"/>
</dbReference>
<dbReference type="EMBL" id="JABBXF010000001">
    <property type="protein sequence ID" value="NVK76099.1"/>
    <property type="molecule type" value="Genomic_DNA"/>
</dbReference>
<dbReference type="InterPro" id="IPR000792">
    <property type="entry name" value="Tscrpt_reg_LuxR_C"/>
</dbReference>
<gene>
    <name evidence="3" type="ORF">HG542_00325</name>
</gene>
<dbReference type="GO" id="GO:0003677">
    <property type="term" value="F:DNA binding"/>
    <property type="evidence" value="ECO:0007669"/>
    <property type="project" value="InterPro"/>
</dbReference>
<dbReference type="PROSITE" id="PS50043">
    <property type="entry name" value="HTH_LUXR_2"/>
    <property type="match status" value="1"/>
</dbReference>
<dbReference type="InterPro" id="IPR016032">
    <property type="entry name" value="Sig_transdc_resp-reg_C-effctor"/>
</dbReference>
<accession>A0A7Y7AZ89</accession>
<comment type="caution">
    <text evidence="3">The sequence shown here is derived from an EMBL/GenBank/DDBJ whole genome shotgun (WGS) entry which is preliminary data.</text>
</comment>
<feature type="region of interest" description="Disordered" evidence="1">
    <location>
        <begin position="1"/>
        <end position="25"/>
    </location>
</feature>
<dbReference type="GO" id="GO:0006355">
    <property type="term" value="P:regulation of DNA-templated transcription"/>
    <property type="evidence" value="ECO:0007669"/>
    <property type="project" value="InterPro"/>
</dbReference>
<dbReference type="Pfam" id="PF00196">
    <property type="entry name" value="GerE"/>
    <property type="match status" value="1"/>
</dbReference>
<name>A0A7Y7AZ89_STRMO</name>
<proteinExistence type="predicted"/>
<organism evidence="3 4">
    <name type="scientific">Streptomyces morookaense</name>
    <name type="common">Streptoverticillium morookaense</name>
    <dbReference type="NCBI Taxonomy" id="1970"/>
    <lineage>
        <taxon>Bacteria</taxon>
        <taxon>Bacillati</taxon>
        <taxon>Actinomycetota</taxon>
        <taxon>Actinomycetes</taxon>
        <taxon>Kitasatosporales</taxon>
        <taxon>Streptomycetaceae</taxon>
        <taxon>Streptomyces</taxon>
    </lineage>
</organism>
<dbReference type="InterPro" id="IPR058852">
    <property type="entry name" value="HTH_77"/>
</dbReference>
<feature type="domain" description="HTH luxR-type" evidence="2">
    <location>
        <begin position="342"/>
        <end position="407"/>
    </location>
</feature>
<dbReference type="CDD" id="cd06170">
    <property type="entry name" value="LuxR_C_like"/>
    <property type="match status" value="1"/>
</dbReference>
<dbReference type="PANTHER" id="PTHR47691">
    <property type="entry name" value="REGULATOR-RELATED"/>
    <property type="match status" value="1"/>
</dbReference>
<dbReference type="SUPFAM" id="SSF52540">
    <property type="entry name" value="P-loop containing nucleoside triphosphate hydrolases"/>
    <property type="match status" value="1"/>
</dbReference>
<dbReference type="SUPFAM" id="SSF46894">
    <property type="entry name" value="C-terminal effector domain of the bipartite response regulators"/>
    <property type="match status" value="1"/>
</dbReference>
<dbReference type="SMART" id="SM00421">
    <property type="entry name" value="HTH_LUXR"/>
    <property type="match status" value="1"/>
</dbReference>
<feature type="compositionally biased region" description="Basic residues" evidence="1">
    <location>
        <begin position="1"/>
        <end position="10"/>
    </location>
</feature>
<dbReference type="RefSeq" id="WP_171077897.1">
    <property type="nucleotide sequence ID" value="NZ_BNBU01000007.1"/>
</dbReference>
<keyword evidence="4" id="KW-1185">Reference proteome</keyword>
<dbReference type="InterPro" id="IPR027417">
    <property type="entry name" value="P-loop_NTPase"/>
</dbReference>
<dbReference type="PRINTS" id="PR00038">
    <property type="entry name" value="HTHLUXR"/>
</dbReference>
<reference evidence="3 4" key="1">
    <citation type="submission" date="2020-04" db="EMBL/GenBank/DDBJ databases">
        <title>Draft Genome Sequence of Streptomyces morookaense DSM 40503, an 8-azaguanine-producing strain.</title>
        <authorList>
            <person name="Qi J."/>
            <person name="Gao J.-M."/>
        </authorList>
    </citation>
    <scope>NUCLEOTIDE SEQUENCE [LARGE SCALE GENOMIC DNA]</scope>
    <source>
        <strain evidence="3 4">DSM 40503</strain>
    </source>
</reference>
<dbReference type="Proteomes" id="UP000587462">
    <property type="component" value="Unassembled WGS sequence"/>
</dbReference>
<sequence>MVGGPRHVHRAAHDGDPDGTAGSALSPLFGRAADIEQLCRRITAGHRLTTLTGPVGVGKSRLAAAVGEQLRACHRHRVHTVDFAPSPGAAGHGAPGPGTVDPLPGSGGRQLLIMDNCEFAAPELAFAVVDLLMSDDTVDVLATRRSPLGVHCERLFPVRPLPTPRPGEVLPAGRLVRIPSVALLLHAVAAIRPDFTVTEGNRSAIADLCHELDGLPLALEYAAARFRIHEPATLAAAVRSGLEELTGGRRIPPWRHTSLRTALAEHLHTLSPDATALLKRLARLETDFTLHDAEAAGSRPAEARRLLETLVDQQFVQAHEEGDGQRRFSLLRTTRTFLREAGHEPPCLLTRRQRQVAELVALGLTNRAIARRLGISEWTAVNHVRQVLKKLEVSSRVEVASWVAQRGACAPPERALPRQPQPPAVSRS</sequence>